<evidence type="ECO:0000256" key="1">
    <source>
        <dbReference type="SAM" id="MobiDB-lite"/>
    </source>
</evidence>
<dbReference type="eggNOG" id="ENOG502SZEM">
    <property type="taxonomic scope" value="Eukaryota"/>
</dbReference>
<reference evidence="3 4" key="1">
    <citation type="submission" date="2011-10" db="EMBL/GenBank/DDBJ databases">
        <authorList>
            <person name="Genoscope - CEA"/>
        </authorList>
    </citation>
    <scope>NUCLEOTIDE SEQUENCE [LARGE SCALE GENOMIC DNA]</scope>
    <source>
        <strain evidence="3 4">RCC 1105</strain>
    </source>
</reference>
<feature type="compositionally biased region" description="Basic and acidic residues" evidence="1">
    <location>
        <begin position="266"/>
        <end position="290"/>
    </location>
</feature>
<feature type="compositionally biased region" description="Acidic residues" evidence="1">
    <location>
        <begin position="327"/>
        <end position="340"/>
    </location>
</feature>
<feature type="compositionally biased region" description="Low complexity" evidence="1">
    <location>
        <begin position="313"/>
        <end position="326"/>
    </location>
</feature>
<protein>
    <recommendedName>
        <fullName evidence="5">Lipoprotein</fullName>
    </recommendedName>
</protein>
<dbReference type="Pfam" id="PF03382">
    <property type="entry name" value="DUF285"/>
    <property type="match status" value="2"/>
</dbReference>
<evidence type="ECO:0000313" key="3">
    <source>
        <dbReference type="EMBL" id="CCO16438.1"/>
    </source>
</evidence>
<dbReference type="AlphaFoldDB" id="K8F4L6"/>
<dbReference type="CDD" id="cd22265">
    <property type="entry name" value="UDM1_RNF168"/>
    <property type="match status" value="1"/>
</dbReference>
<dbReference type="Proteomes" id="UP000198341">
    <property type="component" value="Chromosome 5"/>
</dbReference>
<feature type="region of interest" description="Disordered" evidence="1">
    <location>
        <begin position="260"/>
        <end position="408"/>
    </location>
</feature>
<feature type="region of interest" description="Disordered" evidence="1">
    <location>
        <begin position="1"/>
        <end position="28"/>
    </location>
</feature>
<organism evidence="3 4">
    <name type="scientific">Bathycoccus prasinos</name>
    <dbReference type="NCBI Taxonomy" id="41875"/>
    <lineage>
        <taxon>Eukaryota</taxon>
        <taxon>Viridiplantae</taxon>
        <taxon>Chlorophyta</taxon>
        <taxon>Mamiellophyceae</taxon>
        <taxon>Mamiellales</taxon>
        <taxon>Bathycoccaceae</taxon>
        <taxon>Bathycoccus</taxon>
    </lineage>
</organism>
<sequence>MNTFTAKNEKETQSLLSQKNEEGETKKKTTSAKKNVFLTVGGLAAVGILGLASSKASSFGSAAPFTNGSRLGQTQSTIRLSVGCSPQDVLSLLPFEPKSWRGAQFILLVYVYIVSSFIFLARSNFLSRNLRRVRNRPKSCLTTKYDASLTFFLHSTVISLHSKSSSQNNINDDNNNIKTGKVGAKFITANMSPNFSYENAIDMPEEMCGVFAVPHELAHDARYGFFLYEKANPENFVSDIGVQPKGGYADIEIVEEEVQTAAKPVSKKEEKKQEKAKEMKQKEGEFEDGTKMTPTQKEFFEKKATLAHKESKSSSSKKASKKSAAAADEDDDKEEEEEETEAKKSSSSSSKKETAEEKMVRLQQEKIDILEKEVQEAREADAEKERLATEEEAKHNEEAEREKEQLEREEFLKQEKDELEKAKTLAKEKKNVGAFFDWGWWSSSLFHAEEEIAQQSKEESAKIKSRRALLSSAHKPVQKLAVPHKKTAAKLSAEQQKKVEEYDREVSMIKSAKKQHKDVEISSENPIEVEVVQARIEYPVQFISTMASCNTKHELEDTEYYPRKGVANPMGNNVFIFGACRSDVPQCGNPAQRHPGSCQVPKPDDDTFKLAVKACLDEDPTEGNCHKFAKQSEFGVMSMWDVSEVTDMSEAFADQDRFNGDLSQWDTRSVKYFDRMFSGAASFDQDISAWRYAAKKTDNHMFAGATAFKASWECGFRPSGLLDFHSCTSSKVMDDIVNGRGDAAGASTSKKTSSSSLYNSISAAKNQPIAAAEKLSTSNNEASFGTEEAGVLTDANIMDEVTDCLLAEPVRGDCHGQAFGPLSTWDVSRVTNMDQLFMDPPKSVEGDRHSSFNGDLSKWDVSSVTSMIRMFNRANAFNGDLSRWDVSKVQSFSGMFKHTDRFNGDITNWNMKSAKSVDEMFMMALRFNQDISKWSLPQCRNYDRMFEFTGENGFAHDISNWDMRASTHQDMFRDAFAFQQKFTCADAAHGPAHTCRPNASAATTPLTATRQPAVAATKQPVVEAGKFVPQSEYDRVIDLGA</sequence>
<keyword evidence="2" id="KW-1133">Transmembrane helix</keyword>
<evidence type="ECO:0000256" key="2">
    <source>
        <dbReference type="SAM" id="Phobius"/>
    </source>
</evidence>
<dbReference type="InterPro" id="IPR005046">
    <property type="entry name" value="DUF285"/>
</dbReference>
<feature type="transmembrane region" description="Helical" evidence="2">
    <location>
        <begin position="36"/>
        <end position="54"/>
    </location>
</feature>
<dbReference type="EMBL" id="FO082274">
    <property type="protein sequence ID" value="CCO16438.1"/>
    <property type="molecule type" value="Genomic_DNA"/>
</dbReference>
<dbReference type="PANTHER" id="PTHR47026:SF2">
    <property type="entry name" value="FLAGELLAR ASSOCIATED PROTEIN"/>
    <property type="match status" value="1"/>
</dbReference>
<feature type="compositionally biased region" description="Basic and acidic residues" evidence="1">
    <location>
        <begin position="350"/>
        <end position="408"/>
    </location>
</feature>
<feature type="region of interest" description="Disordered" evidence="1">
    <location>
        <begin position="474"/>
        <end position="496"/>
    </location>
</feature>
<feature type="transmembrane region" description="Helical" evidence="2">
    <location>
        <begin position="142"/>
        <end position="161"/>
    </location>
</feature>
<dbReference type="STRING" id="41875.K8F4L6"/>
<keyword evidence="4" id="KW-1185">Reference proteome</keyword>
<evidence type="ECO:0008006" key="5">
    <source>
        <dbReference type="Google" id="ProtNLM"/>
    </source>
</evidence>
<accession>K8F4L6</accession>
<gene>
    <name evidence="3" type="ORF">Bathy05g04650</name>
</gene>
<keyword evidence="2" id="KW-0472">Membrane</keyword>
<dbReference type="KEGG" id="bpg:Bathy05g04650"/>
<proteinExistence type="predicted"/>
<dbReference type="RefSeq" id="XP_007512880.1">
    <property type="nucleotide sequence ID" value="XM_007512818.1"/>
</dbReference>
<evidence type="ECO:0000313" key="4">
    <source>
        <dbReference type="Proteomes" id="UP000198341"/>
    </source>
</evidence>
<name>K8F4L6_9CHLO</name>
<feature type="transmembrane region" description="Helical" evidence="2">
    <location>
        <begin position="102"/>
        <end position="121"/>
    </location>
</feature>
<dbReference type="PANTHER" id="PTHR47026">
    <property type="entry name" value="PIGMENTOSA GTPASE REGULATOR-LIKE PROTEIN, PUTATIVE-RELATED"/>
    <property type="match status" value="1"/>
</dbReference>
<keyword evidence="2" id="KW-0812">Transmembrane</keyword>
<dbReference type="GeneID" id="19015968"/>
<feature type="compositionally biased region" description="Basic and acidic residues" evidence="1">
    <location>
        <begin position="298"/>
        <end position="312"/>
    </location>
</feature>